<sequence length="131" mass="14652">MVELHQLSGEDNFSGVSKVVLEYLAKSAKILSSANGLILCRDTTGNSEVQIFISNQATQTWLPIPIPEQLQGLIMSYNFENGTTRMSRVPKGDQRGYDDISCNMKIFKWGKKTSSTQSICLVRLMKNVFTI</sequence>
<organism evidence="1 2">
    <name type="scientific">Trifolium pratense</name>
    <name type="common">Red clover</name>
    <dbReference type="NCBI Taxonomy" id="57577"/>
    <lineage>
        <taxon>Eukaryota</taxon>
        <taxon>Viridiplantae</taxon>
        <taxon>Streptophyta</taxon>
        <taxon>Embryophyta</taxon>
        <taxon>Tracheophyta</taxon>
        <taxon>Spermatophyta</taxon>
        <taxon>Magnoliopsida</taxon>
        <taxon>eudicotyledons</taxon>
        <taxon>Gunneridae</taxon>
        <taxon>Pentapetalae</taxon>
        <taxon>rosids</taxon>
        <taxon>fabids</taxon>
        <taxon>Fabales</taxon>
        <taxon>Fabaceae</taxon>
        <taxon>Papilionoideae</taxon>
        <taxon>50 kb inversion clade</taxon>
        <taxon>NPAAA clade</taxon>
        <taxon>Hologalegina</taxon>
        <taxon>IRL clade</taxon>
        <taxon>Trifolieae</taxon>
        <taxon>Trifolium</taxon>
    </lineage>
</organism>
<reference evidence="1" key="1">
    <citation type="submission" date="2023-10" db="EMBL/GenBank/DDBJ databases">
        <authorList>
            <person name="Rodriguez Cubillos JULIANA M."/>
            <person name="De Vega J."/>
        </authorList>
    </citation>
    <scope>NUCLEOTIDE SEQUENCE</scope>
</reference>
<proteinExistence type="predicted"/>
<evidence type="ECO:0000313" key="1">
    <source>
        <dbReference type="EMBL" id="CAJ2656042.1"/>
    </source>
</evidence>
<accession>A0ACB0KKW5</accession>
<gene>
    <name evidence="1" type="ORF">MILVUS5_LOCUS22871</name>
</gene>
<evidence type="ECO:0000313" key="2">
    <source>
        <dbReference type="Proteomes" id="UP001177021"/>
    </source>
</evidence>
<name>A0ACB0KKW5_TRIPR</name>
<comment type="caution">
    <text evidence="1">The sequence shown here is derived from an EMBL/GenBank/DDBJ whole genome shotgun (WGS) entry which is preliminary data.</text>
</comment>
<keyword evidence="2" id="KW-1185">Reference proteome</keyword>
<dbReference type="EMBL" id="CASHSV030000206">
    <property type="protein sequence ID" value="CAJ2656042.1"/>
    <property type="molecule type" value="Genomic_DNA"/>
</dbReference>
<protein>
    <submittedName>
        <fullName evidence="1">Uncharacterized protein</fullName>
    </submittedName>
</protein>
<dbReference type="Proteomes" id="UP001177021">
    <property type="component" value="Unassembled WGS sequence"/>
</dbReference>